<comment type="caution">
    <text evidence="7">The sequence shown here is derived from an EMBL/GenBank/DDBJ whole genome shotgun (WGS) entry which is preliminary data.</text>
</comment>
<evidence type="ECO:0000256" key="2">
    <source>
        <dbReference type="ARBA" id="ARBA00022692"/>
    </source>
</evidence>
<evidence type="ECO:0000256" key="6">
    <source>
        <dbReference type="SAM" id="Phobius"/>
    </source>
</evidence>
<evidence type="ECO:0000313" key="8">
    <source>
        <dbReference type="Proteomes" id="UP000325105"/>
    </source>
</evidence>
<dbReference type="GO" id="GO:0016020">
    <property type="term" value="C:membrane"/>
    <property type="evidence" value="ECO:0007669"/>
    <property type="project" value="UniProtKB-SubCell"/>
</dbReference>
<name>A0A5S5DKT6_9SPHI</name>
<dbReference type="Proteomes" id="UP000325105">
    <property type="component" value="Unassembled WGS sequence"/>
</dbReference>
<evidence type="ECO:0000313" key="7">
    <source>
        <dbReference type="EMBL" id="TYP96531.1"/>
    </source>
</evidence>
<keyword evidence="2 6" id="KW-0812">Transmembrane</keyword>
<dbReference type="InterPro" id="IPR007343">
    <property type="entry name" value="Uncharacterised_pept_Zn_put"/>
</dbReference>
<feature type="region of interest" description="Disordered" evidence="5">
    <location>
        <begin position="1"/>
        <end position="20"/>
    </location>
</feature>
<keyword evidence="8" id="KW-1185">Reference proteome</keyword>
<sequence>MKWQGGRRGGNIEDRRGMSGGQKLTLGGIGGVIVLIVGLMMGGDPSQILSQMQQGSSSSAAPESYESSPEEDRLLSFADVVLVSTNDVWTGLFKAEGQTYPEPKMVIYREGTQTGGCGYGQSQFGPFYCPGDRAIYLDLGFNKELSEKYGAKGEFALAYVIAHEVGHHLQHVFGVLEKTNAMRGKVSEREYNKISVMTELQADFYAGVWAHHVKNYSNIELTYEDIVDGMRAAAAVGDDHLQEQAYGHSSPESFTHGTSEQRAYWFKKGYDTGDIRAGDTFSDPSLQ</sequence>
<dbReference type="Pfam" id="PF04228">
    <property type="entry name" value="Zn_peptidase"/>
    <property type="match status" value="1"/>
</dbReference>
<evidence type="ECO:0000256" key="5">
    <source>
        <dbReference type="SAM" id="MobiDB-lite"/>
    </source>
</evidence>
<keyword evidence="4 6" id="KW-0472">Membrane</keyword>
<gene>
    <name evidence="7" type="ORF">BC792_10518</name>
</gene>
<comment type="subcellular location">
    <subcellularLocation>
        <location evidence="1">Membrane</location>
        <topology evidence="1">Single-pass membrane protein</topology>
    </subcellularLocation>
</comment>
<dbReference type="RefSeq" id="WP_148907928.1">
    <property type="nucleotide sequence ID" value="NZ_VNHX01000005.1"/>
</dbReference>
<reference evidence="7 8" key="1">
    <citation type="submission" date="2019-07" db="EMBL/GenBank/DDBJ databases">
        <title>Genomic Encyclopedia of Archaeal and Bacterial Type Strains, Phase II (KMG-II): from individual species to whole genera.</title>
        <authorList>
            <person name="Goeker M."/>
        </authorList>
    </citation>
    <scope>NUCLEOTIDE SEQUENCE [LARGE SCALE GENOMIC DNA]</scope>
    <source>
        <strain evidence="7 8">DSM 18850</strain>
    </source>
</reference>
<dbReference type="AlphaFoldDB" id="A0A5S5DKT6"/>
<keyword evidence="3 6" id="KW-1133">Transmembrane helix</keyword>
<dbReference type="PANTHER" id="PTHR30168:SF0">
    <property type="entry name" value="INNER MEMBRANE PROTEIN"/>
    <property type="match status" value="1"/>
</dbReference>
<organism evidence="7 8">
    <name type="scientific">Sphingobacterium allocomposti</name>
    <dbReference type="NCBI Taxonomy" id="415956"/>
    <lineage>
        <taxon>Bacteria</taxon>
        <taxon>Pseudomonadati</taxon>
        <taxon>Bacteroidota</taxon>
        <taxon>Sphingobacteriia</taxon>
        <taxon>Sphingobacteriales</taxon>
        <taxon>Sphingobacteriaceae</taxon>
        <taxon>Sphingobacterium</taxon>
    </lineage>
</organism>
<evidence type="ECO:0000256" key="4">
    <source>
        <dbReference type="ARBA" id="ARBA00023136"/>
    </source>
</evidence>
<evidence type="ECO:0000256" key="1">
    <source>
        <dbReference type="ARBA" id="ARBA00004167"/>
    </source>
</evidence>
<protein>
    <recommendedName>
        <fullName evidence="9">Metalloprotease</fullName>
    </recommendedName>
</protein>
<evidence type="ECO:0008006" key="9">
    <source>
        <dbReference type="Google" id="ProtNLM"/>
    </source>
</evidence>
<dbReference type="OrthoDB" id="9774900at2"/>
<feature type="region of interest" description="Disordered" evidence="5">
    <location>
        <begin position="48"/>
        <end position="68"/>
    </location>
</feature>
<feature type="compositionally biased region" description="Low complexity" evidence="5">
    <location>
        <begin position="48"/>
        <end position="67"/>
    </location>
</feature>
<proteinExistence type="predicted"/>
<dbReference type="PANTHER" id="PTHR30168">
    <property type="entry name" value="PUTATIVE MEMBRANE PROTEIN YPFJ"/>
    <property type="match status" value="1"/>
</dbReference>
<feature type="transmembrane region" description="Helical" evidence="6">
    <location>
        <begin position="24"/>
        <end position="43"/>
    </location>
</feature>
<accession>A0A5S5DKT6</accession>
<dbReference type="EMBL" id="VNHX01000005">
    <property type="protein sequence ID" value="TYP96531.1"/>
    <property type="molecule type" value="Genomic_DNA"/>
</dbReference>
<evidence type="ECO:0000256" key="3">
    <source>
        <dbReference type="ARBA" id="ARBA00022989"/>
    </source>
</evidence>